<dbReference type="HAMAP" id="MF_02231">
    <property type="entry name" value="UbiT"/>
    <property type="match status" value="1"/>
</dbReference>
<dbReference type="GeneID" id="60823812"/>
<comment type="function">
    <text evidence="1">Required for O(2)-independent ubiquinone (coenzyme Q) biosynthesis. Likely functions as an accessory factor.</text>
</comment>
<dbReference type="OrthoDB" id="5292463at2"/>
<evidence type="ECO:0000256" key="1">
    <source>
        <dbReference type="HAMAP-Rule" id="MF_02231"/>
    </source>
</evidence>
<gene>
    <name evidence="1" type="primary">ubiT</name>
    <name evidence="3" type="ORF">DDF84_024670</name>
</gene>
<keyword evidence="1" id="KW-0831">Ubiquinone biosynthesis</keyword>
<sequence>MTMLTGLMSRVHRHMPAPARALPFVLAVEAMRRSGWLEPPAALNGHTFRLTVEDIGLEVRFRCVDGRFAPGPFDGSASDLTLRAKVADYLRLISGDADTDTLFFQRRLSISGDTELGLEVKYWLDAAPRPTWVGPFAARLSVLFPAPASAS</sequence>
<evidence type="ECO:0000313" key="3">
    <source>
        <dbReference type="EMBL" id="QBP12862.1"/>
    </source>
</evidence>
<dbReference type="Pfam" id="PF02036">
    <property type="entry name" value="SCP2"/>
    <property type="match status" value="1"/>
</dbReference>
<comment type="similarity">
    <text evidence="1">Belongs to the UbiT family.</text>
</comment>
<reference evidence="3 4" key="1">
    <citation type="submission" date="2019-03" db="EMBL/GenBank/DDBJ databases">
        <title>Comparative insights into the high quality Complete genome sequence of highly metal resistant Cupriavidus metallidurans strain BS1 isolated from a gold-copper mine.</title>
        <authorList>
            <person name="Mazhar H.S."/>
            <person name="Rensing C."/>
        </authorList>
    </citation>
    <scope>NUCLEOTIDE SEQUENCE [LARGE SCALE GENOMIC DNA]</scope>
    <source>
        <strain evidence="3 4">BS1</strain>
    </source>
</reference>
<dbReference type="SUPFAM" id="SSF55718">
    <property type="entry name" value="SCP-like"/>
    <property type="match status" value="1"/>
</dbReference>
<dbReference type="AlphaFoldDB" id="A0A482IY76"/>
<dbReference type="RefSeq" id="WP_024570515.1">
    <property type="nucleotide sequence ID" value="NZ_CP037901.1"/>
</dbReference>
<dbReference type="InterPro" id="IPR003033">
    <property type="entry name" value="SCP2_sterol-bd_dom"/>
</dbReference>
<accession>A0A482IY76</accession>
<dbReference type="InterPro" id="IPR036527">
    <property type="entry name" value="SCP2_sterol-bd_dom_sf"/>
</dbReference>
<proteinExistence type="inferred from homology"/>
<comment type="pathway">
    <text evidence="1">Cofactor biosynthesis; ubiquinone biosynthesis.</text>
</comment>
<dbReference type="Proteomes" id="UP000253772">
    <property type="component" value="Chromosome c2"/>
</dbReference>
<evidence type="ECO:0000259" key="2">
    <source>
        <dbReference type="Pfam" id="PF02036"/>
    </source>
</evidence>
<feature type="domain" description="SCP2" evidence="2">
    <location>
        <begin position="41"/>
        <end position="121"/>
    </location>
</feature>
<dbReference type="Gene3D" id="3.30.1050.10">
    <property type="entry name" value="SCP2 sterol-binding domain"/>
    <property type="match status" value="1"/>
</dbReference>
<protein>
    <recommendedName>
        <fullName evidence="1">Ubiquinone biosynthesis accessory factor UbiT</fullName>
    </recommendedName>
</protein>
<dbReference type="UniPathway" id="UPA00232"/>
<name>A0A482IY76_9BURK</name>
<evidence type="ECO:0000313" key="4">
    <source>
        <dbReference type="Proteomes" id="UP000253772"/>
    </source>
</evidence>
<dbReference type="InterPro" id="IPR016830">
    <property type="entry name" value="UbiT"/>
</dbReference>
<organism evidence="3 4">
    <name type="scientific">Cupriavidus metallidurans</name>
    <dbReference type="NCBI Taxonomy" id="119219"/>
    <lineage>
        <taxon>Bacteria</taxon>
        <taxon>Pseudomonadati</taxon>
        <taxon>Pseudomonadota</taxon>
        <taxon>Betaproteobacteria</taxon>
        <taxon>Burkholderiales</taxon>
        <taxon>Burkholderiaceae</taxon>
        <taxon>Cupriavidus</taxon>
    </lineage>
</organism>
<dbReference type="GO" id="GO:0006744">
    <property type="term" value="P:ubiquinone biosynthetic process"/>
    <property type="evidence" value="ECO:0007669"/>
    <property type="project" value="UniProtKB-UniRule"/>
</dbReference>
<dbReference type="EMBL" id="CP037901">
    <property type="protein sequence ID" value="QBP12862.1"/>
    <property type="molecule type" value="Genomic_DNA"/>
</dbReference>